<reference evidence="1 2" key="1">
    <citation type="submission" date="2018-06" db="EMBL/GenBank/DDBJ databases">
        <title>Comparative genomics reveals the genomic features of Rhizophagus irregularis, R. cerebriforme, R. diaphanum and Gigaspora rosea, and their symbiotic lifestyle signature.</title>
        <authorList>
            <person name="Morin E."/>
            <person name="San Clemente H."/>
            <person name="Chen E.C.H."/>
            <person name="De La Providencia I."/>
            <person name="Hainaut M."/>
            <person name="Kuo A."/>
            <person name="Kohler A."/>
            <person name="Murat C."/>
            <person name="Tang N."/>
            <person name="Roy S."/>
            <person name="Loubradou J."/>
            <person name="Henrissat B."/>
            <person name="Grigoriev I.V."/>
            <person name="Corradi N."/>
            <person name="Roux C."/>
            <person name="Martin F.M."/>
        </authorList>
    </citation>
    <scope>NUCLEOTIDE SEQUENCE [LARGE SCALE GENOMIC DNA]</scope>
    <source>
        <strain evidence="1 2">DAOM 194757</strain>
    </source>
</reference>
<dbReference type="SUPFAM" id="SSF55874">
    <property type="entry name" value="ATPase domain of HSP90 chaperone/DNA topoisomerase II/histidine kinase"/>
    <property type="match status" value="1"/>
</dbReference>
<gene>
    <name evidence="1" type="ORF">C2G38_2217786</name>
</gene>
<dbReference type="AlphaFoldDB" id="A0A397UFU2"/>
<dbReference type="Gene3D" id="3.30.565.10">
    <property type="entry name" value="Histidine kinase-like ATPase, C-terminal domain"/>
    <property type="match status" value="1"/>
</dbReference>
<accession>A0A397UFU2</accession>
<evidence type="ECO:0000313" key="2">
    <source>
        <dbReference type="Proteomes" id="UP000266673"/>
    </source>
</evidence>
<dbReference type="OrthoDB" id="5378913at2759"/>
<protein>
    <recommendedName>
        <fullName evidence="3">Histidine kinase/HSP90-like ATPase domain-containing protein</fullName>
    </recommendedName>
</protein>
<dbReference type="STRING" id="44941.A0A397UFU2"/>
<organism evidence="1 2">
    <name type="scientific">Gigaspora rosea</name>
    <dbReference type="NCBI Taxonomy" id="44941"/>
    <lineage>
        <taxon>Eukaryota</taxon>
        <taxon>Fungi</taxon>
        <taxon>Fungi incertae sedis</taxon>
        <taxon>Mucoromycota</taxon>
        <taxon>Glomeromycotina</taxon>
        <taxon>Glomeromycetes</taxon>
        <taxon>Diversisporales</taxon>
        <taxon>Gigasporaceae</taxon>
        <taxon>Gigaspora</taxon>
    </lineage>
</organism>
<keyword evidence="2" id="KW-1185">Reference proteome</keyword>
<evidence type="ECO:0000313" key="1">
    <source>
        <dbReference type="EMBL" id="RIB06173.1"/>
    </source>
</evidence>
<dbReference type="Proteomes" id="UP000266673">
    <property type="component" value="Unassembled WGS sequence"/>
</dbReference>
<proteinExistence type="predicted"/>
<comment type="caution">
    <text evidence="1">The sequence shown here is derived from an EMBL/GenBank/DDBJ whole genome shotgun (WGS) entry which is preliminary data.</text>
</comment>
<evidence type="ECO:0008006" key="3">
    <source>
        <dbReference type="Google" id="ProtNLM"/>
    </source>
</evidence>
<name>A0A397UFU2_9GLOM</name>
<dbReference type="InterPro" id="IPR036890">
    <property type="entry name" value="HATPase_C_sf"/>
</dbReference>
<sequence length="141" mass="16552">MPAPLTLMLSPLDDIINACPQEKPIMSHLQIIRRLDYIIDIPCSNEFNQIIGGKIYLDHDMFETIVFNLCSNALKHTWNGCITIRLYPDYKDKKKKIVLEELESVRQELYEEFLKQRIFGLEKTLKSLLCHKNDILRKDDS</sequence>
<dbReference type="EMBL" id="QKWP01001857">
    <property type="protein sequence ID" value="RIB06173.1"/>
    <property type="molecule type" value="Genomic_DNA"/>
</dbReference>